<proteinExistence type="predicted"/>
<accession>A0A146KCS0</accession>
<name>A0A146KCS0_9EUKA</name>
<gene>
    <name evidence="1" type="ORF">TPC1_12661</name>
</gene>
<protein>
    <submittedName>
        <fullName evidence="1">Uncharacterized protein</fullName>
    </submittedName>
</protein>
<organism evidence="1">
    <name type="scientific">Trepomonas sp. PC1</name>
    <dbReference type="NCBI Taxonomy" id="1076344"/>
    <lineage>
        <taxon>Eukaryota</taxon>
        <taxon>Metamonada</taxon>
        <taxon>Diplomonadida</taxon>
        <taxon>Hexamitidae</taxon>
        <taxon>Hexamitinae</taxon>
        <taxon>Trepomonas</taxon>
    </lineage>
</organism>
<evidence type="ECO:0000313" key="1">
    <source>
        <dbReference type="EMBL" id="JAP94620.1"/>
    </source>
</evidence>
<dbReference type="AlphaFoldDB" id="A0A146KCS0"/>
<dbReference type="EMBL" id="GDID01001986">
    <property type="protein sequence ID" value="JAP94620.1"/>
    <property type="molecule type" value="Transcribed_RNA"/>
</dbReference>
<sequence>MSMQFTETQTNKTLEKLFGDDYVMLNSEQREAFYESLDDDKVRQVKLQTTRDLGAGFNKFVVNDDLRPANFMQKKTMSMLCENIMKLFLQNEKTLFQQENEEMKDEPSELQKIYFRYKQNLNSFQLPPVGVSMVFFQTQSDESFTVAQTFDLRGLLLTLMEQRIQFQFKKHFPLKIELVELKSEPTVNDQTPMNVTFKSVPDCDQKNEKELQEMSQKFREMRSLVKKFLLQEFLEIISEFQLERGVYFVQDGDEDALIGYYLNKEYFEEQQKGILSGWMVVQGDVDFEQNVIKHNFQPVIEILDKVCKIVDQKLTTIETEVYGRSQWR</sequence>
<feature type="non-terminal residue" evidence="1">
    <location>
        <position position="328"/>
    </location>
</feature>
<reference evidence="1" key="1">
    <citation type="submission" date="2015-07" db="EMBL/GenBank/DDBJ databases">
        <title>Adaptation to a free-living lifestyle via gene acquisitions in the diplomonad Trepomonas sp. PC1.</title>
        <authorList>
            <person name="Xu F."/>
            <person name="Jerlstrom-Hultqvist J."/>
            <person name="Kolisko M."/>
            <person name="Simpson A.G.B."/>
            <person name="Roger A.J."/>
            <person name="Svard S.G."/>
            <person name="Andersson J.O."/>
        </authorList>
    </citation>
    <scope>NUCLEOTIDE SEQUENCE</scope>
    <source>
        <strain evidence="1">PC1</strain>
    </source>
</reference>